<dbReference type="InterPro" id="IPR004101">
    <property type="entry name" value="Mur_ligase_C"/>
</dbReference>
<dbReference type="Gene3D" id="3.90.190.20">
    <property type="entry name" value="Mur ligase, C-terminal domain"/>
    <property type="match status" value="1"/>
</dbReference>
<evidence type="ECO:0000256" key="2">
    <source>
        <dbReference type="ARBA" id="ARBA00022598"/>
    </source>
</evidence>
<keyword evidence="1" id="KW-0963">Cytoplasm</keyword>
<dbReference type="GO" id="GO:0005524">
    <property type="term" value="F:ATP binding"/>
    <property type="evidence" value="ECO:0007669"/>
    <property type="project" value="UniProtKB-KW"/>
</dbReference>
<evidence type="ECO:0000256" key="4">
    <source>
        <dbReference type="ARBA" id="ARBA00022840"/>
    </source>
</evidence>
<sequence length="174" mass="19513">MGLSDMDIKTSIQSFMPLPHRLRNVGVYNDITFIDDSASTHPSSTVFALSVLPRIDTIILGGEDRGYNFSELAQQLARKDVRTIILFPDTQEKLYNCISDIKDYDPHITKVDSMQEAMEEVLKQTGTGDICLLSPGAPSYTMFHNFGERGDTFVEFVKKYAQSQTFAQKKTTSA</sequence>
<keyword evidence="3" id="KW-0547">Nucleotide-binding</keyword>
<evidence type="ECO:0000256" key="1">
    <source>
        <dbReference type="ARBA" id="ARBA00022490"/>
    </source>
</evidence>
<dbReference type="Proteomes" id="UP000178098">
    <property type="component" value="Unassembled WGS sequence"/>
</dbReference>
<dbReference type="GO" id="GO:0005737">
    <property type="term" value="C:cytoplasm"/>
    <property type="evidence" value="ECO:0007669"/>
    <property type="project" value="InterPro"/>
</dbReference>
<dbReference type="EMBL" id="MFZT01000003">
    <property type="protein sequence ID" value="OGK32014.1"/>
    <property type="molecule type" value="Genomic_DNA"/>
</dbReference>
<keyword evidence="4" id="KW-0067">ATP-binding</keyword>
<keyword evidence="2" id="KW-0436">Ligase</keyword>
<dbReference type="InterPro" id="IPR005762">
    <property type="entry name" value="MurD"/>
</dbReference>
<organism evidence="6 7">
    <name type="scientific">Candidatus Roizmanbacteria bacterium RIFCSPHIGHO2_02_FULL_43_11</name>
    <dbReference type="NCBI Taxonomy" id="1802043"/>
    <lineage>
        <taxon>Bacteria</taxon>
        <taxon>Candidatus Roizmaniibacteriota</taxon>
    </lineage>
</organism>
<evidence type="ECO:0000313" key="6">
    <source>
        <dbReference type="EMBL" id="OGK32014.1"/>
    </source>
</evidence>
<evidence type="ECO:0000313" key="7">
    <source>
        <dbReference type="Proteomes" id="UP000178098"/>
    </source>
</evidence>
<proteinExistence type="predicted"/>
<gene>
    <name evidence="6" type="ORF">A3D08_03900</name>
</gene>
<dbReference type="GO" id="GO:0051301">
    <property type="term" value="P:cell division"/>
    <property type="evidence" value="ECO:0007669"/>
    <property type="project" value="InterPro"/>
</dbReference>
<evidence type="ECO:0000256" key="3">
    <source>
        <dbReference type="ARBA" id="ARBA00022741"/>
    </source>
</evidence>
<comment type="caution">
    <text evidence="6">The sequence shown here is derived from an EMBL/GenBank/DDBJ whole genome shotgun (WGS) entry which is preliminary data.</text>
</comment>
<dbReference type="PANTHER" id="PTHR43692:SF1">
    <property type="entry name" value="UDP-N-ACETYLMURAMOYLALANINE--D-GLUTAMATE LIGASE"/>
    <property type="match status" value="1"/>
</dbReference>
<dbReference type="GO" id="GO:0008764">
    <property type="term" value="F:UDP-N-acetylmuramoylalanine-D-glutamate ligase activity"/>
    <property type="evidence" value="ECO:0007669"/>
    <property type="project" value="InterPro"/>
</dbReference>
<dbReference type="GO" id="GO:0008360">
    <property type="term" value="P:regulation of cell shape"/>
    <property type="evidence" value="ECO:0007669"/>
    <property type="project" value="InterPro"/>
</dbReference>
<dbReference type="AlphaFoldDB" id="A0A1F7HLQ5"/>
<dbReference type="PANTHER" id="PTHR43692">
    <property type="entry name" value="UDP-N-ACETYLMURAMOYLALANINE--D-GLUTAMATE LIGASE"/>
    <property type="match status" value="1"/>
</dbReference>
<protein>
    <recommendedName>
        <fullName evidence="5">Mur ligase C-terminal domain-containing protein</fullName>
    </recommendedName>
</protein>
<reference evidence="6 7" key="1">
    <citation type="journal article" date="2016" name="Nat. Commun.">
        <title>Thousands of microbial genomes shed light on interconnected biogeochemical processes in an aquifer system.</title>
        <authorList>
            <person name="Anantharaman K."/>
            <person name="Brown C.T."/>
            <person name="Hug L.A."/>
            <person name="Sharon I."/>
            <person name="Castelle C.J."/>
            <person name="Probst A.J."/>
            <person name="Thomas B.C."/>
            <person name="Singh A."/>
            <person name="Wilkins M.J."/>
            <person name="Karaoz U."/>
            <person name="Brodie E.L."/>
            <person name="Williams K.H."/>
            <person name="Hubbard S.S."/>
            <person name="Banfield J.F."/>
        </authorList>
    </citation>
    <scope>NUCLEOTIDE SEQUENCE [LARGE SCALE GENOMIC DNA]</scope>
</reference>
<name>A0A1F7HLQ5_9BACT</name>
<dbReference type="Pfam" id="PF02875">
    <property type="entry name" value="Mur_ligase_C"/>
    <property type="match status" value="1"/>
</dbReference>
<feature type="domain" description="Mur ligase C-terminal" evidence="5">
    <location>
        <begin position="20"/>
        <end position="135"/>
    </location>
</feature>
<dbReference type="SUPFAM" id="SSF53244">
    <property type="entry name" value="MurD-like peptide ligases, peptide-binding domain"/>
    <property type="match status" value="1"/>
</dbReference>
<evidence type="ECO:0000259" key="5">
    <source>
        <dbReference type="Pfam" id="PF02875"/>
    </source>
</evidence>
<accession>A0A1F7HLQ5</accession>
<dbReference type="InterPro" id="IPR036615">
    <property type="entry name" value="Mur_ligase_C_dom_sf"/>
</dbReference>